<organism evidence="7 8">
    <name type="scientific">Marinobacter iranensis</name>
    <dbReference type="NCBI Taxonomy" id="2962607"/>
    <lineage>
        <taxon>Bacteria</taxon>
        <taxon>Pseudomonadati</taxon>
        <taxon>Pseudomonadota</taxon>
        <taxon>Gammaproteobacteria</taxon>
        <taxon>Pseudomonadales</taxon>
        <taxon>Marinobacteraceae</taxon>
        <taxon>Marinobacter</taxon>
    </lineage>
</organism>
<keyword evidence="8" id="KW-1185">Reference proteome</keyword>
<evidence type="ECO:0000256" key="5">
    <source>
        <dbReference type="SAM" id="Coils"/>
    </source>
</evidence>
<comment type="caution">
    <text evidence="7">The sequence shown here is derived from an EMBL/GenBank/DDBJ whole genome shotgun (WGS) entry which is preliminary data.</text>
</comment>
<dbReference type="RefSeq" id="WP_275710318.1">
    <property type="nucleotide sequence ID" value="NZ_JANCMW010000022.1"/>
</dbReference>
<dbReference type="EMBL" id="JANCMW010000022">
    <property type="protein sequence ID" value="MDF0752721.1"/>
    <property type="molecule type" value="Genomic_DNA"/>
</dbReference>
<gene>
    <name evidence="7" type="ORF">NLU14_21055</name>
</gene>
<protein>
    <submittedName>
        <fullName evidence="7">AAA domain-containing protein</fullName>
    </submittedName>
</protein>
<dbReference type="Gene3D" id="3.40.50.300">
    <property type="entry name" value="P-loop containing nucleotide triphosphate hydrolases"/>
    <property type="match status" value="2"/>
</dbReference>
<accession>A0ABT5YG94</accession>
<dbReference type="Proteomes" id="UP001143391">
    <property type="component" value="Unassembled WGS sequence"/>
</dbReference>
<evidence type="ECO:0000256" key="2">
    <source>
        <dbReference type="ARBA" id="ARBA00022801"/>
    </source>
</evidence>
<dbReference type="PANTHER" id="PTHR43788:SF8">
    <property type="entry name" value="DNA-BINDING PROTEIN SMUBP-2"/>
    <property type="match status" value="1"/>
</dbReference>
<feature type="domain" description="DNA2/NAM7 helicase-like C-terminal" evidence="6">
    <location>
        <begin position="977"/>
        <end position="1148"/>
    </location>
</feature>
<keyword evidence="4" id="KW-0067">ATP-binding</keyword>
<evidence type="ECO:0000259" key="6">
    <source>
        <dbReference type="Pfam" id="PF13087"/>
    </source>
</evidence>
<dbReference type="InterPro" id="IPR027417">
    <property type="entry name" value="P-loop_NTPase"/>
</dbReference>
<evidence type="ECO:0000256" key="4">
    <source>
        <dbReference type="ARBA" id="ARBA00022840"/>
    </source>
</evidence>
<keyword evidence="3" id="KW-0347">Helicase</keyword>
<evidence type="ECO:0000256" key="3">
    <source>
        <dbReference type="ARBA" id="ARBA00022806"/>
    </source>
</evidence>
<evidence type="ECO:0000256" key="1">
    <source>
        <dbReference type="ARBA" id="ARBA00022741"/>
    </source>
</evidence>
<dbReference type="InterPro" id="IPR041679">
    <property type="entry name" value="DNA2/NAM7-like_C"/>
</dbReference>
<proteinExistence type="predicted"/>
<evidence type="ECO:0000313" key="7">
    <source>
        <dbReference type="EMBL" id="MDF0752721.1"/>
    </source>
</evidence>
<feature type="coiled-coil region" evidence="5">
    <location>
        <begin position="628"/>
        <end position="676"/>
    </location>
</feature>
<sequence>MSQRKYFKQRIGDLEQIFKDAGSDIAVLEELEEELLHRSTQRATQLMEAVRSKLGGASSILDEPDGGISEAVQSVGEGRQGVLEQPSTIDWEHALSEVGNDASDEGEEHVSTPINNYPGDILEAWTVLETLSPQTYKKPDDLVVGAGSVAWLNSGQLEPWIKGEKSKPKNNLYYVVYLGAIDIERASGELLKVFNDGRPERPQARGLAPLAAVLLDKKGVPIPETGLAISSFGWAYARTLKGKLNDLKGWEVAEDILLKGLQPVVYPQDEEGQVLPFSLDRANRAFRWLLKNCDIPESDVRGPSFAIRRFQPFSKGEPEPPLLNSFFLEDLQRAKREINSKSAGKALNQYLGIVSPDVRRDLMSDKKQLEWALQPKYTPAARWPSKGRHPLVLLQQAAVNLCRKELKGGGLFSVNGPPGTGKTTLLRDIVASVQVDRAKALCAFENADDAFTHAGQMKVGGGFIHLYQLHESLRGHEVLVASSNNKAVENISKELPLRAELAEDFSDFEYFRSVSDALAGGTTDTWGLIAAVLGNAKNRSEFINKAWWDGSSGLRKYFLALSGQNVESTDADGNVTVPRVVLEGDPPSSPQEAQRRWMDARRTFTANLKAVDEATKQAQHAYENYGHLVELKNKIANVHQQQNEIKEALSVNHENMQTLEWENHQALAQLEAARNAESTSWAHKPNILSRLFQRRRWREWKDAYTRMSLEVSNCGKALESIQNQLHRYGREQARLNGELQELIRGESLLVRQKENALAQIEKCRSICGDKLVTDLLWDETHHTQQNFAPTFTRQIQELRDEVFVSAIKVQKAFVDVAAKQIRQNLGAFFYLLSGGGLRRDLQHLVPDLWATGFLLTPVISTTFASVGRMLKELPKESLGWLLIDEAGQATPQAAVGAIYRSKCVVSVGDPLQIEPVVTLPEQLVDSVSRHLGVEPYQWMAPYASVQTLSDMANTYGTTLSRGLNEIWIGAPLLVHRRCQEPMFSISNDLAYNNMMVQATKPSASLLADVFSSNADWIDIQGSAEEKWCPEEGEHVCQMLLQACKHLRGDPGLFVITPFKRVAEKMRQRMRTEIDRLESLGISDAGQWIQNSIGTVHTFQGKQARGVIFLLGAPSPAQSGARNWATNNVNLLNVAVSRAKQNFYVVGNRELWGSSGNMKRVSAFLSRESQHPLH</sequence>
<dbReference type="InterPro" id="IPR050534">
    <property type="entry name" value="Coronavir_polyprotein_1ab"/>
</dbReference>
<keyword evidence="1" id="KW-0547">Nucleotide-binding</keyword>
<dbReference type="SUPFAM" id="SSF52540">
    <property type="entry name" value="P-loop containing nucleoside triphosphate hydrolases"/>
    <property type="match status" value="1"/>
</dbReference>
<dbReference type="PANTHER" id="PTHR43788">
    <property type="entry name" value="DNA2/NAM7 HELICASE FAMILY MEMBER"/>
    <property type="match status" value="1"/>
</dbReference>
<dbReference type="Pfam" id="PF13087">
    <property type="entry name" value="AAA_12"/>
    <property type="match status" value="1"/>
</dbReference>
<evidence type="ECO:0000313" key="8">
    <source>
        <dbReference type="Proteomes" id="UP001143391"/>
    </source>
</evidence>
<keyword evidence="5" id="KW-0175">Coiled coil</keyword>
<keyword evidence="2" id="KW-0378">Hydrolase</keyword>
<name>A0ABT5YG94_9GAMM</name>
<reference evidence="7" key="1">
    <citation type="submission" date="2022-07" db="EMBL/GenBank/DDBJ databases">
        <title>Marinobacter iranensis a new bacterium isolate from a hipersaline lake in Iran.</title>
        <authorList>
            <person name="Mohammad A.M.A."/>
            <person name="Cristina S.-P."/>
            <person name="Antonio V."/>
        </authorList>
    </citation>
    <scope>NUCLEOTIDE SEQUENCE</scope>
    <source>
        <strain evidence="7">71-i</strain>
    </source>
</reference>